<proteinExistence type="predicted"/>
<keyword evidence="3" id="KW-1185">Reference proteome</keyword>
<dbReference type="InterPro" id="IPR011992">
    <property type="entry name" value="EF-hand-dom_pair"/>
</dbReference>
<name>A0A5C6PMA2_9TELE</name>
<feature type="domain" description="S100/CaBP-9k-type calcium binding subdomain" evidence="1">
    <location>
        <begin position="8"/>
        <end position="47"/>
    </location>
</feature>
<dbReference type="SMART" id="SM01394">
    <property type="entry name" value="S_100"/>
    <property type="match status" value="1"/>
</dbReference>
<organism evidence="2 3">
    <name type="scientific">Takifugu flavidus</name>
    <name type="common">sansaifugu</name>
    <dbReference type="NCBI Taxonomy" id="433684"/>
    <lineage>
        <taxon>Eukaryota</taxon>
        <taxon>Metazoa</taxon>
        <taxon>Chordata</taxon>
        <taxon>Craniata</taxon>
        <taxon>Vertebrata</taxon>
        <taxon>Euteleostomi</taxon>
        <taxon>Actinopterygii</taxon>
        <taxon>Neopterygii</taxon>
        <taxon>Teleostei</taxon>
        <taxon>Neoteleostei</taxon>
        <taxon>Acanthomorphata</taxon>
        <taxon>Eupercaria</taxon>
        <taxon>Tetraodontiformes</taxon>
        <taxon>Tetradontoidea</taxon>
        <taxon>Tetraodontidae</taxon>
        <taxon>Takifugu</taxon>
    </lineage>
</organism>
<evidence type="ECO:0000313" key="2">
    <source>
        <dbReference type="EMBL" id="TWW79838.1"/>
    </source>
</evidence>
<protein>
    <recommendedName>
        <fullName evidence="1">S100/CaBP-9k-type calcium binding subdomain domain-containing protein</fullName>
    </recommendedName>
</protein>
<reference evidence="2 3" key="1">
    <citation type="submission" date="2019-04" db="EMBL/GenBank/DDBJ databases">
        <title>Chromosome genome assembly for Takifugu flavidus.</title>
        <authorList>
            <person name="Xiao S."/>
        </authorList>
    </citation>
    <scope>NUCLEOTIDE SEQUENCE [LARGE SCALE GENOMIC DNA]</scope>
    <source>
        <strain evidence="2">HTHZ2018</strain>
        <tissue evidence="2">Muscle</tissue>
    </source>
</reference>
<dbReference type="SUPFAM" id="SSF47473">
    <property type="entry name" value="EF-hand"/>
    <property type="match status" value="1"/>
</dbReference>
<dbReference type="EMBL" id="RHFK02000002">
    <property type="protein sequence ID" value="TWW79838.1"/>
    <property type="molecule type" value="Genomic_DNA"/>
</dbReference>
<dbReference type="Gene3D" id="1.10.238.10">
    <property type="entry name" value="EF-hand"/>
    <property type="match status" value="1"/>
</dbReference>
<gene>
    <name evidence="2" type="ORF">D4764_10G0008680</name>
</gene>
<accession>A0A5C6PMA2</accession>
<comment type="caution">
    <text evidence="2">The sequence shown here is derived from an EMBL/GenBank/DDBJ whole genome shotgun (WGS) entry which is preliminary data.</text>
</comment>
<dbReference type="Proteomes" id="UP000324091">
    <property type="component" value="Chromosome 10"/>
</dbReference>
<dbReference type="AlphaFoldDB" id="A0A5C6PMA2"/>
<evidence type="ECO:0000259" key="1">
    <source>
        <dbReference type="SMART" id="SM01394"/>
    </source>
</evidence>
<dbReference type="InterPro" id="IPR013787">
    <property type="entry name" value="S100_Ca-bd_sub"/>
</dbReference>
<evidence type="ECO:0000313" key="3">
    <source>
        <dbReference type="Proteomes" id="UP000324091"/>
    </source>
</evidence>
<sequence>MATKYSELELAINALVTEFHKAADDGPTMTTTQFQTMVSKQLPVVAKSAENEEALGQLLQKMGVQNGQNISFENFWALINNQATQVFGSTHKEKNTKCGCLHQ</sequence>